<dbReference type="RefSeq" id="WP_183910698.1">
    <property type="nucleotide sequence ID" value="NZ_JACHXZ010000003.1"/>
</dbReference>
<organism evidence="5 6">
    <name type="scientific">Simiduia aestuariiviva</name>
    <dbReference type="NCBI Taxonomy" id="1510459"/>
    <lineage>
        <taxon>Bacteria</taxon>
        <taxon>Pseudomonadati</taxon>
        <taxon>Pseudomonadota</taxon>
        <taxon>Gammaproteobacteria</taxon>
        <taxon>Cellvibrionales</taxon>
        <taxon>Cellvibrionaceae</taxon>
        <taxon>Simiduia</taxon>
    </lineage>
</organism>
<sequence>MTESLTPHLTRCHCGAVQARVLLPNAISAQRCNCSMCNSVGFVHVIVPAHRFELIQGEQDLTTYTFNTGVAKHTFCKHCGVKPFYTPRSNPDGFSVNLHCLTIQPAQVTIEDFDGQNWEANAGALKHLSE</sequence>
<dbReference type="Proteomes" id="UP000559987">
    <property type="component" value="Unassembled WGS sequence"/>
</dbReference>
<dbReference type="EMBL" id="JACHXZ010000003">
    <property type="protein sequence ID" value="MBB3169217.1"/>
    <property type="molecule type" value="Genomic_DNA"/>
</dbReference>
<protein>
    <recommendedName>
        <fullName evidence="4">CENP-V/GFA domain-containing protein</fullName>
    </recommendedName>
</protein>
<proteinExistence type="inferred from homology"/>
<dbReference type="GO" id="GO:0046872">
    <property type="term" value="F:metal ion binding"/>
    <property type="evidence" value="ECO:0007669"/>
    <property type="project" value="UniProtKB-KW"/>
</dbReference>
<evidence type="ECO:0000313" key="5">
    <source>
        <dbReference type="EMBL" id="MBB3169217.1"/>
    </source>
</evidence>
<accession>A0A839UV22</accession>
<keyword evidence="2" id="KW-0479">Metal-binding</keyword>
<keyword evidence="3" id="KW-0862">Zinc</keyword>
<evidence type="ECO:0000256" key="1">
    <source>
        <dbReference type="ARBA" id="ARBA00005495"/>
    </source>
</evidence>
<dbReference type="Gene3D" id="2.170.150.70">
    <property type="match status" value="1"/>
</dbReference>
<keyword evidence="6" id="KW-1185">Reference proteome</keyword>
<name>A0A839UV22_9GAMM</name>
<dbReference type="InterPro" id="IPR052355">
    <property type="entry name" value="CENP-V-like"/>
</dbReference>
<evidence type="ECO:0000313" key="6">
    <source>
        <dbReference type="Proteomes" id="UP000559987"/>
    </source>
</evidence>
<dbReference type="GO" id="GO:0016846">
    <property type="term" value="F:carbon-sulfur lyase activity"/>
    <property type="evidence" value="ECO:0007669"/>
    <property type="project" value="InterPro"/>
</dbReference>
<dbReference type="PANTHER" id="PTHR28620:SF1">
    <property type="entry name" value="CENP-V_GFA DOMAIN-CONTAINING PROTEIN"/>
    <property type="match status" value="1"/>
</dbReference>
<gene>
    <name evidence="5" type="ORF">FHS30_002425</name>
</gene>
<feature type="domain" description="CENP-V/GFA" evidence="4">
    <location>
        <begin position="8"/>
        <end position="119"/>
    </location>
</feature>
<reference evidence="5 6" key="1">
    <citation type="submission" date="2020-08" db="EMBL/GenBank/DDBJ databases">
        <title>Genomic Encyclopedia of Type Strains, Phase III (KMG-III): the genomes of soil and plant-associated and newly described type strains.</title>
        <authorList>
            <person name="Whitman W."/>
        </authorList>
    </citation>
    <scope>NUCLEOTIDE SEQUENCE [LARGE SCALE GENOMIC DNA]</scope>
    <source>
        <strain evidence="5 6">CECT 8571</strain>
    </source>
</reference>
<dbReference type="Pfam" id="PF04828">
    <property type="entry name" value="GFA"/>
    <property type="match status" value="1"/>
</dbReference>
<dbReference type="PANTHER" id="PTHR28620">
    <property type="entry name" value="CENTROMERE PROTEIN V"/>
    <property type="match status" value="1"/>
</dbReference>
<dbReference type="InterPro" id="IPR006913">
    <property type="entry name" value="CENP-V/GFA"/>
</dbReference>
<comment type="caution">
    <text evidence="5">The sequence shown here is derived from an EMBL/GenBank/DDBJ whole genome shotgun (WGS) entry which is preliminary data.</text>
</comment>
<dbReference type="AlphaFoldDB" id="A0A839UV22"/>
<evidence type="ECO:0000256" key="2">
    <source>
        <dbReference type="ARBA" id="ARBA00022723"/>
    </source>
</evidence>
<dbReference type="PROSITE" id="PS51891">
    <property type="entry name" value="CENP_V_GFA"/>
    <property type="match status" value="1"/>
</dbReference>
<dbReference type="InterPro" id="IPR011057">
    <property type="entry name" value="Mss4-like_sf"/>
</dbReference>
<comment type="similarity">
    <text evidence="1">Belongs to the Gfa family.</text>
</comment>
<evidence type="ECO:0000256" key="3">
    <source>
        <dbReference type="ARBA" id="ARBA00022833"/>
    </source>
</evidence>
<evidence type="ECO:0000259" key="4">
    <source>
        <dbReference type="PROSITE" id="PS51891"/>
    </source>
</evidence>
<dbReference type="SUPFAM" id="SSF51316">
    <property type="entry name" value="Mss4-like"/>
    <property type="match status" value="1"/>
</dbReference>